<organism evidence="2 3">
    <name type="scientific">Simplicispira suum</name>
    <dbReference type="NCBI Taxonomy" id="2109915"/>
    <lineage>
        <taxon>Bacteria</taxon>
        <taxon>Pseudomonadati</taxon>
        <taxon>Pseudomonadota</taxon>
        <taxon>Betaproteobacteria</taxon>
        <taxon>Burkholderiales</taxon>
        <taxon>Comamonadaceae</taxon>
        <taxon>Simplicispira</taxon>
    </lineage>
</organism>
<proteinExistence type="predicted"/>
<keyword evidence="3" id="KW-1185">Reference proteome</keyword>
<evidence type="ECO:0000313" key="2">
    <source>
        <dbReference type="EMBL" id="AVO42428.1"/>
    </source>
</evidence>
<name>A0A2S0N2Q1_9BURK</name>
<evidence type="ECO:0000256" key="1">
    <source>
        <dbReference type="SAM" id="MobiDB-lite"/>
    </source>
</evidence>
<sequence>MATPNYGYEKRQRELAKKKKKEEKLRAKQAPARHGSVYVAPEPGDASASGESGNPATPAS</sequence>
<feature type="compositionally biased region" description="Polar residues" evidence="1">
    <location>
        <begin position="49"/>
        <end position="60"/>
    </location>
</feature>
<gene>
    <name evidence="2" type="ORF">C6571_15050</name>
</gene>
<reference evidence="2 3" key="1">
    <citation type="submission" date="2018-03" db="EMBL/GenBank/DDBJ databases">
        <title>Genome sequencing of Simplicispira sp.</title>
        <authorList>
            <person name="Kim S.-J."/>
            <person name="Heo J."/>
            <person name="Kwon S.-W."/>
        </authorList>
    </citation>
    <scope>NUCLEOTIDE SEQUENCE [LARGE SCALE GENOMIC DNA]</scope>
    <source>
        <strain evidence="2 3">SC1-8</strain>
    </source>
</reference>
<dbReference type="Proteomes" id="UP000239326">
    <property type="component" value="Chromosome"/>
</dbReference>
<dbReference type="KEGG" id="simp:C6571_15050"/>
<dbReference type="AlphaFoldDB" id="A0A2S0N2Q1"/>
<feature type="region of interest" description="Disordered" evidence="1">
    <location>
        <begin position="1"/>
        <end position="60"/>
    </location>
</feature>
<dbReference type="RefSeq" id="WP_106447405.1">
    <property type="nucleotide sequence ID" value="NZ_CP027669.1"/>
</dbReference>
<evidence type="ECO:0000313" key="3">
    <source>
        <dbReference type="Proteomes" id="UP000239326"/>
    </source>
</evidence>
<accession>A0A2S0N2Q1</accession>
<protein>
    <submittedName>
        <fullName evidence="2">Uncharacterized protein</fullName>
    </submittedName>
</protein>
<dbReference type="EMBL" id="CP027669">
    <property type="protein sequence ID" value="AVO42428.1"/>
    <property type="molecule type" value="Genomic_DNA"/>
</dbReference>